<comment type="caution">
    <text evidence="2">The sequence shown here is derived from an EMBL/GenBank/DDBJ whole genome shotgun (WGS) entry which is preliminary data.</text>
</comment>
<organism evidence="2 3">
    <name type="scientific">Vitis rotundifolia</name>
    <name type="common">Muscadine grape</name>
    <dbReference type="NCBI Taxonomy" id="103349"/>
    <lineage>
        <taxon>Eukaryota</taxon>
        <taxon>Viridiplantae</taxon>
        <taxon>Streptophyta</taxon>
        <taxon>Embryophyta</taxon>
        <taxon>Tracheophyta</taxon>
        <taxon>Spermatophyta</taxon>
        <taxon>Magnoliopsida</taxon>
        <taxon>eudicotyledons</taxon>
        <taxon>Gunneridae</taxon>
        <taxon>Pentapetalae</taxon>
        <taxon>rosids</taxon>
        <taxon>Vitales</taxon>
        <taxon>Vitaceae</taxon>
        <taxon>Viteae</taxon>
        <taxon>Vitis</taxon>
    </lineage>
</organism>
<reference evidence="2 3" key="1">
    <citation type="journal article" date="2023" name="BMC Biotechnol.">
        <title>Vitis rotundifolia cv Carlos genome sequencing.</title>
        <authorList>
            <person name="Huff M."/>
            <person name="Hulse-Kemp A."/>
            <person name="Scheffler B."/>
            <person name="Youngblood R."/>
            <person name="Simpson S."/>
            <person name="Babiker E."/>
            <person name="Staton M."/>
        </authorList>
    </citation>
    <scope>NUCLEOTIDE SEQUENCE [LARGE SCALE GENOMIC DNA]</scope>
    <source>
        <tissue evidence="2">Leaf</tissue>
    </source>
</reference>
<feature type="transmembrane region" description="Helical" evidence="1">
    <location>
        <begin position="21"/>
        <end position="42"/>
    </location>
</feature>
<accession>A0AA39AB53</accession>
<evidence type="ECO:0000313" key="2">
    <source>
        <dbReference type="EMBL" id="KAJ9704346.1"/>
    </source>
</evidence>
<keyword evidence="1" id="KW-1133">Transmembrane helix</keyword>
<feature type="transmembrane region" description="Helical" evidence="1">
    <location>
        <begin position="54"/>
        <end position="73"/>
    </location>
</feature>
<sequence>MAYRRRTIFSSILEVFTLSPLPYPVLLILAVISIFLSISWYVSYDSIVEAAEVQMSWVLLAIPILLLMAVHLVSSMENSGLFASSPYGYRRRSYHSPQEGSSPWGVAALIVLLLVMVQYQSVFHDSWLV</sequence>
<evidence type="ECO:0000313" key="3">
    <source>
        <dbReference type="Proteomes" id="UP001168098"/>
    </source>
</evidence>
<proteinExistence type="predicted"/>
<dbReference type="PANTHER" id="PTHR33306">
    <property type="entry name" value="EXPRESSED PROTEIN-RELATED-RELATED"/>
    <property type="match status" value="1"/>
</dbReference>
<name>A0AA39AB53_VITRO</name>
<keyword evidence="1" id="KW-0472">Membrane</keyword>
<gene>
    <name evidence="2" type="ORF">PVL29_002756</name>
</gene>
<dbReference type="Proteomes" id="UP001168098">
    <property type="component" value="Unassembled WGS sequence"/>
</dbReference>
<keyword evidence="3" id="KW-1185">Reference proteome</keyword>
<feature type="transmembrane region" description="Helical" evidence="1">
    <location>
        <begin position="100"/>
        <end position="119"/>
    </location>
</feature>
<dbReference type="AlphaFoldDB" id="A0AA39AB53"/>
<evidence type="ECO:0000256" key="1">
    <source>
        <dbReference type="SAM" id="Phobius"/>
    </source>
</evidence>
<dbReference type="EMBL" id="JARBHA010000003">
    <property type="protein sequence ID" value="KAJ9704346.1"/>
    <property type="molecule type" value="Genomic_DNA"/>
</dbReference>
<evidence type="ECO:0008006" key="4">
    <source>
        <dbReference type="Google" id="ProtNLM"/>
    </source>
</evidence>
<keyword evidence="1" id="KW-0812">Transmembrane</keyword>
<dbReference type="PANTHER" id="PTHR33306:SF7">
    <property type="entry name" value="EXPRESSED PROTEIN"/>
    <property type="match status" value="1"/>
</dbReference>
<protein>
    <recommendedName>
        <fullName evidence="4">Transmembrane protein</fullName>
    </recommendedName>
</protein>